<accession>A0ABX0HY21</accession>
<evidence type="ECO:0000256" key="2">
    <source>
        <dbReference type="ARBA" id="ARBA00023315"/>
    </source>
</evidence>
<evidence type="ECO:0000256" key="1">
    <source>
        <dbReference type="ARBA" id="ARBA00022679"/>
    </source>
</evidence>
<keyword evidence="2" id="KW-0012">Acyltransferase</keyword>
<dbReference type="CDD" id="cd03449">
    <property type="entry name" value="R_hydratase"/>
    <property type="match status" value="1"/>
</dbReference>
<name>A0ABX0HY21_9BURK</name>
<keyword evidence="1" id="KW-0808">Transferase</keyword>
<dbReference type="SUPFAM" id="SSF53659">
    <property type="entry name" value="Isocitrate/Isopropylmalate dehydrogenase-like"/>
    <property type="match status" value="1"/>
</dbReference>
<dbReference type="Gene3D" id="3.10.129.10">
    <property type="entry name" value="Hotdog Thioesterase"/>
    <property type="match status" value="1"/>
</dbReference>
<evidence type="ECO:0000313" key="6">
    <source>
        <dbReference type="Proteomes" id="UP000802098"/>
    </source>
</evidence>
<keyword evidence="6" id="KW-1185">Reference proteome</keyword>
<dbReference type="SUPFAM" id="SSF54637">
    <property type="entry name" value="Thioesterase/thiol ester dehydrase-isomerase"/>
    <property type="match status" value="1"/>
</dbReference>
<comment type="caution">
    <text evidence="5">The sequence shown here is derived from an EMBL/GenBank/DDBJ whole genome shotgun (WGS) entry which is preliminary data.</text>
</comment>
<dbReference type="InterPro" id="IPR003965">
    <property type="entry name" value="Fatty_acid_synthase"/>
</dbReference>
<feature type="domain" description="MaoC-like" evidence="4">
    <location>
        <begin position="26"/>
        <end position="117"/>
    </location>
</feature>
<organism evidence="5 6">
    <name type="scientific">Rubrivivax benzoatilyticus</name>
    <dbReference type="NCBI Taxonomy" id="316997"/>
    <lineage>
        <taxon>Bacteria</taxon>
        <taxon>Pseudomonadati</taxon>
        <taxon>Pseudomonadota</taxon>
        <taxon>Betaproteobacteria</taxon>
        <taxon>Burkholderiales</taxon>
        <taxon>Sphaerotilaceae</taxon>
        <taxon>Rubrivivax</taxon>
    </lineage>
</organism>
<evidence type="ECO:0000313" key="5">
    <source>
        <dbReference type="EMBL" id="NHK99241.1"/>
    </source>
</evidence>
<dbReference type="NCBIfam" id="NF008852">
    <property type="entry name" value="PRK11890.1"/>
    <property type="match status" value="1"/>
</dbReference>
<protein>
    <submittedName>
        <fullName evidence="5">Bifunctional enoyl-CoA hydratase/phosphate acetyltransferase</fullName>
    </submittedName>
</protein>
<dbReference type="Pfam" id="PF01575">
    <property type="entry name" value="MaoC_dehydratas"/>
    <property type="match status" value="1"/>
</dbReference>
<sequence length="473" mass="49508">MDIDLRDEWLENSTFDELAVGRSATMRRALTDADIAGFAAISGDLNPTHLDDRFAREEGLAGRTAHGMWSGALVSTVLGTVFPGPGTRYVSQRMDFHATARAGDVLEVRVAVCAKDAASGRVTLDCSVRRQDGTLLMDGQAVVEAPRHKERVRKATGLRWHVFDAAAGVRALIEQAARHAGLRCAVVHPCDAESLRGALDAARHGLFTPVLVAPRDRLIATADAAGLDLAGVEIEDVRHSHAAAERAAAMAADGAVQALMKGSLHTDEVMKAVLSRPELRTGRRISHVFRFDAPAYHKPLLVTDAAMNITPTLDDKAHIVQNAIDLALVLGVDLPKVAVLAAVEGVNPKMACTLDAAALCKMADRGQIRGAIVDGPLAFDNAISAEAARTKGIVSPVAGNPDILVVPDLVSGNILAKQLEYLGGAVGSGIVLGARVPIALTSRADGATARLASAALAVLVAQSGARASIDKIA</sequence>
<dbReference type="InterPro" id="IPR029069">
    <property type="entry name" value="HotDog_dom_sf"/>
</dbReference>
<dbReference type="InterPro" id="IPR050500">
    <property type="entry name" value="Phos_Acetyltrans/Butyryltrans"/>
</dbReference>
<dbReference type="InterPro" id="IPR002539">
    <property type="entry name" value="MaoC-like_dom"/>
</dbReference>
<dbReference type="NCBIfam" id="NF006045">
    <property type="entry name" value="PRK08190.1"/>
    <property type="match status" value="1"/>
</dbReference>
<gene>
    <name evidence="5" type="ORF">G7087_12715</name>
</gene>
<feature type="domain" description="Phosphate acetyl/butaryl transferase" evidence="3">
    <location>
        <begin position="246"/>
        <end position="457"/>
    </location>
</feature>
<proteinExistence type="predicted"/>
<dbReference type="Gene3D" id="3.40.718.10">
    <property type="entry name" value="Isopropylmalate Dehydrogenase"/>
    <property type="match status" value="1"/>
</dbReference>
<dbReference type="Pfam" id="PF01515">
    <property type="entry name" value="PTA_PTB"/>
    <property type="match status" value="1"/>
</dbReference>
<dbReference type="RefSeq" id="WP_009858899.1">
    <property type="nucleotide sequence ID" value="NZ_JAAOCD010000005.1"/>
</dbReference>
<evidence type="ECO:0000259" key="4">
    <source>
        <dbReference type="Pfam" id="PF01575"/>
    </source>
</evidence>
<reference evidence="5 6" key="1">
    <citation type="submission" date="2020-03" db="EMBL/GenBank/DDBJ databases">
        <title>Rubrivivax benzoatilyticus JA2 (sequenced after 10 years sub-culturing).</title>
        <authorList>
            <person name="Gupta D."/>
            <person name="Chintalapati S."/>
            <person name="Chintalapati V.R."/>
        </authorList>
    </citation>
    <scope>NUCLEOTIDE SEQUENCE [LARGE SCALE GENOMIC DNA]</scope>
    <source>
        <strain evidence="5 6">JA2-Mal</strain>
    </source>
</reference>
<dbReference type="PRINTS" id="PR01483">
    <property type="entry name" value="FASYNTHASE"/>
</dbReference>
<evidence type="ECO:0000259" key="3">
    <source>
        <dbReference type="Pfam" id="PF01515"/>
    </source>
</evidence>
<dbReference type="PANTHER" id="PTHR43356">
    <property type="entry name" value="PHOSPHATE ACETYLTRANSFERASE"/>
    <property type="match status" value="1"/>
</dbReference>
<dbReference type="EMBL" id="JAAOCD010000005">
    <property type="protein sequence ID" value="NHK99241.1"/>
    <property type="molecule type" value="Genomic_DNA"/>
</dbReference>
<dbReference type="Proteomes" id="UP000802098">
    <property type="component" value="Unassembled WGS sequence"/>
</dbReference>
<dbReference type="PANTHER" id="PTHR43356:SF2">
    <property type="entry name" value="PHOSPHATE ACETYLTRANSFERASE"/>
    <property type="match status" value="1"/>
</dbReference>
<dbReference type="InterPro" id="IPR002505">
    <property type="entry name" value="PTA_PTB"/>
</dbReference>